<keyword evidence="4 10" id="KW-0067">ATP-binding</keyword>
<dbReference type="PANTHER" id="PTHR43394">
    <property type="entry name" value="ATP-DEPENDENT PERMEASE MDL1, MITOCHONDRIAL"/>
    <property type="match status" value="1"/>
</dbReference>
<keyword evidence="12" id="KW-1185">Reference proteome</keyword>
<feature type="domain" description="ABC transporter" evidence="8">
    <location>
        <begin position="347"/>
        <end position="555"/>
    </location>
</feature>
<feature type="transmembrane region" description="Helical" evidence="7">
    <location>
        <begin position="45"/>
        <end position="65"/>
    </location>
</feature>
<dbReference type="OrthoDB" id="6336411at2"/>
<dbReference type="EMBL" id="FLRA01000017">
    <property type="protein sequence ID" value="SBT18171.1"/>
    <property type="molecule type" value="Genomic_DNA"/>
</dbReference>
<dbReference type="RefSeq" id="WP_067036564.1">
    <property type="nucleotide sequence ID" value="NZ_FLRA01000017.1"/>
</dbReference>
<dbReference type="InterPro" id="IPR003593">
    <property type="entry name" value="AAA+_ATPase"/>
</dbReference>
<evidence type="ECO:0000313" key="10">
    <source>
        <dbReference type="EMBL" id="SBT18171.1"/>
    </source>
</evidence>
<dbReference type="GO" id="GO:0015421">
    <property type="term" value="F:ABC-type oligopeptide transporter activity"/>
    <property type="evidence" value="ECO:0007669"/>
    <property type="project" value="TreeGrafter"/>
</dbReference>
<dbReference type="InterPro" id="IPR027417">
    <property type="entry name" value="P-loop_NTPase"/>
</dbReference>
<feature type="transmembrane region" description="Helical" evidence="7">
    <location>
        <begin position="167"/>
        <end position="186"/>
    </location>
</feature>
<keyword evidence="6 7" id="KW-0472">Membrane</keyword>
<dbReference type="PROSITE" id="PS00211">
    <property type="entry name" value="ABC_TRANSPORTER_1"/>
    <property type="match status" value="1"/>
</dbReference>
<dbReference type="InterPro" id="IPR003439">
    <property type="entry name" value="ABC_transporter-like_ATP-bd"/>
</dbReference>
<dbReference type="PROSITE" id="PS50893">
    <property type="entry name" value="ABC_TRANSPORTER_2"/>
    <property type="match status" value="1"/>
</dbReference>
<dbReference type="AlphaFoldDB" id="A0A1C3JSG1"/>
<dbReference type="PANTHER" id="PTHR43394:SF1">
    <property type="entry name" value="ATP-BINDING CASSETTE SUB-FAMILY B MEMBER 10, MITOCHONDRIAL"/>
    <property type="match status" value="1"/>
</dbReference>
<gene>
    <name evidence="10" type="primary">hepA</name>
    <name evidence="10" type="ORF">MGA5115_02292</name>
    <name evidence="11" type="ORF">MGA5116_03174</name>
</gene>
<protein>
    <submittedName>
        <fullName evidence="10">Heterocyst differentiation ATP-binding protein HepA</fullName>
    </submittedName>
</protein>
<dbReference type="Proteomes" id="UP000092840">
    <property type="component" value="Unassembled WGS sequence"/>
</dbReference>
<reference evidence="10 13" key="2">
    <citation type="submission" date="2016-06" db="EMBL/GenBank/DDBJ databases">
        <authorList>
            <person name="Kjaerup R.B."/>
            <person name="Dalgaard T.S."/>
            <person name="Juul-Madsen H.R."/>
        </authorList>
    </citation>
    <scope>NUCLEOTIDE SEQUENCE [LARGE SCALE GENOMIC DNA]</scope>
    <source>
        <strain evidence="10 13">CECT 5115</strain>
    </source>
</reference>
<reference evidence="11 12" key="1">
    <citation type="submission" date="2016-06" db="EMBL/GenBank/DDBJ databases">
        <authorList>
            <person name="Rodrigo-Torres L."/>
            <person name="Arahal D.R."/>
        </authorList>
    </citation>
    <scope>NUCLEOTIDE SEQUENCE [LARGE SCALE GENOMIC DNA]</scope>
    <source>
        <strain evidence="11 12">CECT 5116</strain>
    </source>
</reference>
<keyword evidence="2 7" id="KW-0812">Transmembrane</keyword>
<evidence type="ECO:0000256" key="6">
    <source>
        <dbReference type="ARBA" id="ARBA00023136"/>
    </source>
</evidence>
<dbReference type="EMBL" id="FLRB01000019">
    <property type="protein sequence ID" value="SBT22551.1"/>
    <property type="molecule type" value="Genomic_DNA"/>
</dbReference>
<dbReference type="Gene3D" id="3.40.50.300">
    <property type="entry name" value="P-loop containing nucleotide triphosphate hydrolases"/>
    <property type="match status" value="1"/>
</dbReference>
<evidence type="ECO:0000259" key="9">
    <source>
        <dbReference type="PROSITE" id="PS50929"/>
    </source>
</evidence>
<organism evidence="10 13">
    <name type="scientific">Marinomonas gallaica</name>
    <dbReference type="NCBI Taxonomy" id="1806667"/>
    <lineage>
        <taxon>Bacteria</taxon>
        <taxon>Pseudomonadati</taxon>
        <taxon>Pseudomonadota</taxon>
        <taxon>Gammaproteobacteria</taxon>
        <taxon>Oceanospirillales</taxon>
        <taxon>Oceanospirillaceae</taxon>
        <taxon>Marinomonas</taxon>
    </lineage>
</organism>
<evidence type="ECO:0000256" key="7">
    <source>
        <dbReference type="SAM" id="Phobius"/>
    </source>
</evidence>
<evidence type="ECO:0000256" key="3">
    <source>
        <dbReference type="ARBA" id="ARBA00022741"/>
    </source>
</evidence>
<dbReference type="InterPro" id="IPR017871">
    <property type="entry name" value="ABC_transporter-like_CS"/>
</dbReference>
<feature type="transmembrane region" description="Helical" evidence="7">
    <location>
        <begin position="140"/>
        <end position="161"/>
    </location>
</feature>
<evidence type="ECO:0000313" key="12">
    <source>
        <dbReference type="Proteomes" id="UP000092840"/>
    </source>
</evidence>
<keyword evidence="5 7" id="KW-1133">Transmembrane helix</keyword>
<dbReference type="GO" id="GO:0016887">
    <property type="term" value="F:ATP hydrolysis activity"/>
    <property type="evidence" value="ECO:0007669"/>
    <property type="project" value="InterPro"/>
</dbReference>
<evidence type="ECO:0000259" key="8">
    <source>
        <dbReference type="PROSITE" id="PS50893"/>
    </source>
</evidence>
<comment type="subcellular location">
    <subcellularLocation>
        <location evidence="1">Cell membrane</location>
        <topology evidence="1">Multi-pass membrane protein</topology>
    </subcellularLocation>
</comment>
<dbReference type="SUPFAM" id="SSF52540">
    <property type="entry name" value="P-loop containing nucleoside triphosphate hydrolases"/>
    <property type="match status" value="1"/>
</dbReference>
<dbReference type="InterPro" id="IPR039421">
    <property type="entry name" value="Type_1_exporter"/>
</dbReference>
<name>A0A1C3JSG1_9GAMM</name>
<evidence type="ECO:0000256" key="4">
    <source>
        <dbReference type="ARBA" id="ARBA00022840"/>
    </source>
</evidence>
<dbReference type="Gene3D" id="1.20.1560.10">
    <property type="entry name" value="ABC transporter type 1, transmembrane domain"/>
    <property type="match status" value="1"/>
</dbReference>
<evidence type="ECO:0000256" key="1">
    <source>
        <dbReference type="ARBA" id="ARBA00004651"/>
    </source>
</evidence>
<feature type="domain" description="ABC transmembrane type-1" evidence="9">
    <location>
        <begin position="28"/>
        <end position="311"/>
    </location>
</feature>
<dbReference type="GO" id="GO:0005524">
    <property type="term" value="F:ATP binding"/>
    <property type="evidence" value="ECO:0007669"/>
    <property type="project" value="UniProtKB-KW"/>
</dbReference>
<evidence type="ECO:0000256" key="5">
    <source>
        <dbReference type="ARBA" id="ARBA00022989"/>
    </source>
</evidence>
<dbReference type="InterPro" id="IPR036640">
    <property type="entry name" value="ABC1_TM_sf"/>
</dbReference>
<feature type="transmembrane region" description="Helical" evidence="7">
    <location>
        <begin position="20"/>
        <end position="39"/>
    </location>
</feature>
<proteinExistence type="predicted"/>
<feature type="transmembrane region" description="Helical" evidence="7">
    <location>
        <begin position="207"/>
        <end position="224"/>
    </location>
</feature>
<dbReference type="InterPro" id="IPR011527">
    <property type="entry name" value="ABC1_TM_dom"/>
</dbReference>
<dbReference type="Pfam" id="PF00005">
    <property type="entry name" value="ABC_tran"/>
    <property type="match status" value="1"/>
</dbReference>
<evidence type="ECO:0000313" key="11">
    <source>
        <dbReference type="EMBL" id="SBT22551.1"/>
    </source>
</evidence>
<evidence type="ECO:0000313" key="13">
    <source>
        <dbReference type="Proteomes" id="UP000092871"/>
    </source>
</evidence>
<keyword evidence="3" id="KW-0547">Nucleotide-binding</keyword>
<dbReference type="Proteomes" id="UP000092871">
    <property type="component" value="Unassembled WGS sequence"/>
</dbReference>
<dbReference type="PROSITE" id="PS50929">
    <property type="entry name" value="ABC_TM1F"/>
    <property type="match status" value="1"/>
</dbReference>
<accession>A0A1C3JSG1</accession>
<sequence>MSKRNPQLLTFKSLLLDNPFGLLVALQIGIVGSLAAVALLGVSGWFLSAAGLASAMGTALTFNYFTPGALVRLMAILRTAGRYGEQVFSHDHLLGLLRSLRLWVWDQRVNTPLNQVHRQTKGDLLQRLVGDLDQIIKWPLAVVMPWVYGLLGCVALLALGAWVEASLVWPIIIYSAMQLLCLPWFANRLAMSSVYRMQALSVHRRSRFMSVFSALITLTIRGHWQHYSERLTLLDEKQRKLQGQLQRVTSLVKLLGQTTTFLLVGVMFAMCLSVENESLVIEPTIPATWLVALVLATLGVNELMQPIASAFLAQGQSKVGLKRLNQLQRSALETADKPKSLPSIESLSVRNFAGSHNNVASSALPCVNFTISGNEQIKVVGTSGAGKSTTLAALAGDLDYRGEVMLNSVTVSLFDNSSWREKVAYLPQQSVIFQQSLRANLLLGKPDATEAELFDVLQLLGLKAWVEALPSGLDTLLGGQGRDVSGGQARRLCLARILLRKAPILILDEPFDGLDSDSVNRVCDALEGALYRPEFLIYVSHIESALDQNSTHVTL</sequence>
<dbReference type="GO" id="GO:0005886">
    <property type="term" value="C:plasma membrane"/>
    <property type="evidence" value="ECO:0007669"/>
    <property type="project" value="UniProtKB-SubCell"/>
</dbReference>
<evidence type="ECO:0000256" key="2">
    <source>
        <dbReference type="ARBA" id="ARBA00022692"/>
    </source>
</evidence>
<dbReference type="SUPFAM" id="SSF90123">
    <property type="entry name" value="ABC transporter transmembrane region"/>
    <property type="match status" value="1"/>
</dbReference>
<dbReference type="SMART" id="SM00382">
    <property type="entry name" value="AAA"/>
    <property type="match status" value="1"/>
</dbReference>